<evidence type="ECO:0000256" key="3">
    <source>
        <dbReference type="ARBA" id="ARBA00023163"/>
    </source>
</evidence>
<dbReference type="PANTHER" id="PTHR13408:SF0">
    <property type="entry name" value="DNA-DIRECTED RNA POLYMERASE III SUBUNIT RPC4"/>
    <property type="match status" value="1"/>
</dbReference>
<evidence type="ECO:0000313" key="6">
    <source>
        <dbReference type="EMBL" id="KAI3920932.1"/>
    </source>
</evidence>
<evidence type="ECO:0000256" key="1">
    <source>
        <dbReference type="ARBA" id="ARBA00004123"/>
    </source>
</evidence>
<feature type="compositionally biased region" description="Low complexity" evidence="5">
    <location>
        <begin position="186"/>
        <end position="198"/>
    </location>
</feature>
<organism evidence="6 7">
    <name type="scientific">Papaver atlanticum</name>
    <dbReference type="NCBI Taxonomy" id="357466"/>
    <lineage>
        <taxon>Eukaryota</taxon>
        <taxon>Viridiplantae</taxon>
        <taxon>Streptophyta</taxon>
        <taxon>Embryophyta</taxon>
        <taxon>Tracheophyta</taxon>
        <taxon>Spermatophyta</taxon>
        <taxon>Magnoliopsida</taxon>
        <taxon>Ranunculales</taxon>
        <taxon>Papaveraceae</taxon>
        <taxon>Papaveroideae</taxon>
        <taxon>Papaver</taxon>
    </lineage>
</organism>
<protein>
    <recommendedName>
        <fullName evidence="8">DNA-directed RNA polymerase III subunit RPC4</fullName>
    </recommendedName>
</protein>
<accession>A0AAD4XLE1</accession>
<evidence type="ECO:0000256" key="5">
    <source>
        <dbReference type="SAM" id="MobiDB-lite"/>
    </source>
</evidence>
<dbReference type="AlphaFoldDB" id="A0AAD4XLE1"/>
<keyword evidence="3" id="KW-0804">Transcription</keyword>
<keyword evidence="2" id="KW-0240">DNA-directed RNA polymerase</keyword>
<keyword evidence="7" id="KW-1185">Reference proteome</keyword>
<keyword evidence="4" id="KW-0539">Nucleus</keyword>
<feature type="region of interest" description="Disordered" evidence="5">
    <location>
        <begin position="184"/>
        <end position="213"/>
    </location>
</feature>
<reference evidence="6" key="1">
    <citation type="submission" date="2022-04" db="EMBL/GenBank/DDBJ databases">
        <title>A functionally conserved STORR gene fusion in Papaver species that diverged 16.8 million years ago.</title>
        <authorList>
            <person name="Catania T."/>
        </authorList>
    </citation>
    <scope>NUCLEOTIDE SEQUENCE</scope>
    <source>
        <strain evidence="6">S-188037</strain>
    </source>
</reference>
<dbReference type="GO" id="GO:0003677">
    <property type="term" value="F:DNA binding"/>
    <property type="evidence" value="ECO:0007669"/>
    <property type="project" value="InterPro"/>
</dbReference>
<proteinExistence type="predicted"/>
<dbReference type="PANTHER" id="PTHR13408">
    <property type="entry name" value="DNA-DIRECTED RNA POLYMERASE III"/>
    <property type="match status" value="1"/>
</dbReference>
<comment type="caution">
    <text evidence="6">The sequence shown here is derived from an EMBL/GenBank/DDBJ whole genome shotgun (WGS) entry which is preliminary data.</text>
</comment>
<feature type="region of interest" description="Disordered" evidence="5">
    <location>
        <begin position="73"/>
        <end position="101"/>
    </location>
</feature>
<dbReference type="InterPro" id="IPR007811">
    <property type="entry name" value="RPC4"/>
</dbReference>
<evidence type="ECO:0000256" key="4">
    <source>
        <dbReference type="ARBA" id="ARBA00023242"/>
    </source>
</evidence>
<dbReference type="Proteomes" id="UP001202328">
    <property type="component" value="Unassembled WGS sequence"/>
</dbReference>
<dbReference type="GO" id="GO:0005666">
    <property type="term" value="C:RNA polymerase III complex"/>
    <property type="evidence" value="ECO:0007669"/>
    <property type="project" value="InterPro"/>
</dbReference>
<dbReference type="GO" id="GO:0042797">
    <property type="term" value="P:tRNA transcription by RNA polymerase III"/>
    <property type="evidence" value="ECO:0007669"/>
    <property type="project" value="TreeGrafter"/>
</dbReference>
<comment type="subcellular location">
    <subcellularLocation>
        <location evidence="1">Nucleus</location>
    </subcellularLocation>
</comment>
<name>A0AAD4XLE1_9MAGN</name>
<evidence type="ECO:0000313" key="7">
    <source>
        <dbReference type="Proteomes" id="UP001202328"/>
    </source>
</evidence>
<sequence>MEPESTRPVRKVRFAPKVPVRKPVVKVEPKEEVIDDEILAETQRILGLTENTGWGRGRAKIEKKESQVQVAFGHGATTSNPMRHYPKPKIESDGIGGSAPKMEKEYKEPWSYHSYYPVTVPLRPPDSGNPVHLDEAEFGEASSNMTYNEDALNPAEDLGLTKDDEDPYPRLIFLQLPASLPLTKRSAAAESNETASNSKPSRPMGRPGRGCSLEELPPGFVGKLLVYKSGKVKMRVGDTLYDVSPGSHFSFVNEVVAVNTDKKQCWSVGELTTRAIVTPDVDSLLSAIDNM</sequence>
<evidence type="ECO:0008006" key="8">
    <source>
        <dbReference type="Google" id="ProtNLM"/>
    </source>
</evidence>
<dbReference type="Pfam" id="PF05132">
    <property type="entry name" value="RNA_pol_Rpc4"/>
    <property type="match status" value="1"/>
</dbReference>
<evidence type="ECO:0000256" key="2">
    <source>
        <dbReference type="ARBA" id="ARBA00022478"/>
    </source>
</evidence>
<gene>
    <name evidence="6" type="ORF">MKW98_027642</name>
</gene>
<dbReference type="EMBL" id="JAJJMB010008779">
    <property type="protein sequence ID" value="KAI3920932.1"/>
    <property type="molecule type" value="Genomic_DNA"/>
</dbReference>